<dbReference type="AlphaFoldDB" id="A0A562IWM2"/>
<dbReference type="OrthoDB" id="3514174at2"/>
<proteinExistence type="predicted"/>
<dbReference type="PANTHER" id="PTHR12993">
    <property type="entry name" value="N-ACETYLGLUCOSAMINYL-PHOSPHATIDYLINOSITOL DE-N-ACETYLASE-RELATED"/>
    <property type="match status" value="1"/>
</dbReference>
<dbReference type="InterPro" id="IPR003737">
    <property type="entry name" value="GlcNAc_PI_deacetylase-related"/>
</dbReference>
<dbReference type="GO" id="GO:0016137">
    <property type="term" value="P:glycoside metabolic process"/>
    <property type="evidence" value="ECO:0007669"/>
    <property type="project" value="UniProtKB-ARBA"/>
</dbReference>
<dbReference type="SUPFAM" id="SSF102588">
    <property type="entry name" value="LmbE-like"/>
    <property type="match status" value="1"/>
</dbReference>
<keyword evidence="3" id="KW-1185">Reference proteome</keyword>
<keyword evidence="1" id="KW-0862">Zinc</keyword>
<evidence type="ECO:0000313" key="2">
    <source>
        <dbReference type="EMBL" id="TWH75367.1"/>
    </source>
</evidence>
<organism evidence="2 3">
    <name type="scientific">Modestobacter roseus</name>
    <dbReference type="NCBI Taxonomy" id="1181884"/>
    <lineage>
        <taxon>Bacteria</taxon>
        <taxon>Bacillati</taxon>
        <taxon>Actinomycetota</taxon>
        <taxon>Actinomycetes</taxon>
        <taxon>Geodermatophilales</taxon>
        <taxon>Geodermatophilaceae</taxon>
        <taxon>Modestobacter</taxon>
    </lineage>
</organism>
<dbReference type="InterPro" id="IPR024078">
    <property type="entry name" value="LmbE-like_dom_sf"/>
</dbReference>
<dbReference type="GO" id="GO:0016811">
    <property type="term" value="F:hydrolase activity, acting on carbon-nitrogen (but not peptide) bonds, in linear amides"/>
    <property type="evidence" value="ECO:0007669"/>
    <property type="project" value="TreeGrafter"/>
</dbReference>
<evidence type="ECO:0000313" key="3">
    <source>
        <dbReference type="Proteomes" id="UP000321490"/>
    </source>
</evidence>
<gene>
    <name evidence="2" type="ORF">JD78_03923</name>
</gene>
<sequence length="220" mass="24090">MLALVPANGRPLRLALLGAHCDDVEIGCGGVLLDLADRGALDRVDVLVATSTPAREAECRASLAGFLGTAPHAVRFGGLPDGRLPGHWDAIKTLLDAFARDTRPDVVFAPSPQDAHQDHRLLGELVRTAFRDHLVLHYEIPKWDGDLGASRPQVHWPLTEELVQRKFALLDEHYPSQRGHDWWRADTFAALSRLRGVECRSPHAEAFSCPALVLRPGSTG</sequence>
<reference evidence="2 3" key="1">
    <citation type="submission" date="2019-07" db="EMBL/GenBank/DDBJ databases">
        <title>R&amp;d 2014.</title>
        <authorList>
            <person name="Klenk H.-P."/>
        </authorList>
    </citation>
    <scope>NUCLEOTIDE SEQUENCE [LARGE SCALE GENOMIC DNA]</scope>
    <source>
        <strain evidence="2 3">DSM 45764</strain>
    </source>
</reference>
<protein>
    <submittedName>
        <fullName evidence="2">LmbE family N-acetylglucosaminyl deacetylase</fullName>
    </submittedName>
</protein>
<dbReference type="Proteomes" id="UP000321490">
    <property type="component" value="Unassembled WGS sequence"/>
</dbReference>
<accession>A0A562IWM2</accession>
<name>A0A562IWM2_9ACTN</name>
<dbReference type="Gene3D" id="3.40.50.10320">
    <property type="entry name" value="LmbE-like"/>
    <property type="match status" value="1"/>
</dbReference>
<dbReference type="PANTHER" id="PTHR12993:SF30">
    <property type="entry name" value="N-ACETYL-ALPHA-D-GLUCOSAMINYL L-MALATE DEACETYLASE 1"/>
    <property type="match status" value="1"/>
</dbReference>
<evidence type="ECO:0000256" key="1">
    <source>
        <dbReference type="ARBA" id="ARBA00022833"/>
    </source>
</evidence>
<comment type="caution">
    <text evidence="2">The sequence shown here is derived from an EMBL/GenBank/DDBJ whole genome shotgun (WGS) entry which is preliminary data.</text>
</comment>
<dbReference type="RefSeq" id="WP_153360478.1">
    <property type="nucleotide sequence ID" value="NZ_JABGDC010000082.1"/>
</dbReference>
<dbReference type="Pfam" id="PF02585">
    <property type="entry name" value="PIG-L"/>
    <property type="match status" value="1"/>
</dbReference>
<dbReference type="EMBL" id="VLKF01000001">
    <property type="protein sequence ID" value="TWH75367.1"/>
    <property type="molecule type" value="Genomic_DNA"/>
</dbReference>